<evidence type="ECO:0000313" key="2">
    <source>
        <dbReference type="EnsemblMetazoa" id="XP_024085526.1"/>
    </source>
</evidence>
<dbReference type="OrthoDB" id="5947176at2759"/>
<evidence type="ECO:0000313" key="3">
    <source>
        <dbReference type="Proteomes" id="UP000494040"/>
    </source>
</evidence>
<reference evidence="2" key="1">
    <citation type="submission" date="2022-01" db="UniProtKB">
        <authorList>
            <consortium name="EnsemblMetazoa"/>
        </authorList>
    </citation>
    <scope>IDENTIFICATION</scope>
</reference>
<evidence type="ECO:0000259" key="1">
    <source>
        <dbReference type="Pfam" id="PF14941"/>
    </source>
</evidence>
<dbReference type="EnsemblMetazoa" id="XM_024229758.1">
    <property type="protein sequence ID" value="XP_024085526.1"/>
    <property type="gene ID" value="LOC112128024"/>
</dbReference>
<organism evidence="2 3">
    <name type="scientific">Cimex lectularius</name>
    <name type="common">Bed bug</name>
    <name type="synonym">Acanthia lectularia</name>
    <dbReference type="NCBI Taxonomy" id="79782"/>
    <lineage>
        <taxon>Eukaryota</taxon>
        <taxon>Metazoa</taxon>
        <taxon>Ecdysozoa</taxon>
        <taxon>Arthropoda</taxon>
        <taxon>Hexapoda</taxon>
        <taxon>Insecta</taxon>
        <taxon>Pterygota</taxon>
        <taxon>Neoptera</taxon>
        <taxon>Paraneoptera</taxon>
        <taxon>Hemiptera</taxon>
        <taxon>Heteroptera</taxon>
        <taxon>Panheteroptera</taxon>
        <taxon>Cimicomorpha</taxon>
        <taxon>Cimicidae</taxon>
        <taxon>Cimex</taxon>
    </lineage>
</organism>
<dbReference type="GeneID" id="112128024"/>
<dbReference type="PANTHER" id="PTHR13423:SF2">
    <property type="entry name" value="OUT AT FIRST PROTEIN HOMOLOG"/>
    <property type="match status" value="1"/>
</dbReference>
<dbReference type="Pfam" id="PF14941">
    <property type="entry name" value="OAF_N"/>
    <property type="match status" value="1"/>
</dbReference>
<name>A0A8I6SRD1_CIMLE</name>
<dbReference type="PANTHER" id="PTHR13423">
    <property type="entry name" value="OUT AT FIRST"/>
    <property type="match status" value="1"/>
</dbReference>
<proteinExistence type="predicted"/>
<keyword evidence="3" id="KW-1185">Reference proteome</keyword>
<dbReference type="InterPro" id="IPR026315">
    <property type="entry name" value="Oaf"/>
</dbReference>
<dbReference type="InterPro" id="IPR053894">
    <property type="entry name" value="OAF_N"/>
</dbReference>
<sequence length="172" mass="19074">MAVCSEQSLFPSLSIYSAGNGDVLQCLHRAESELSSAEDEPLTTRPLLSFTSAMFDGIFKASTLVQLCLVLFSNVQTQLLINVKNQGGDVLQETITANVTDDTVTLEFQRSDGTLITQLIDFRTEVQILKALVLGEEERGQSQYQVMCFVCHVNKDEFISSDAMSKLRQVRI</sequence>
<dbReference type="AlphaFoldDB" id="A0A8I6SRD1"/>
<accession>A0A8I6SRD1</accession>
<dbReference type="RefSeq" id="XP_024085526.1">
    <property type="nucleotide sequence ID" value="XM_024229758.1"/>
</dbReference>
<dbReference type="KEGG" id="clec:112128024"/>
<feature type="domain" description="Out at first protein BRICHOS-like" evidence="1">
    <location>
        <begin position="77"/>
        <end position="169"/>
    </location>
</feature>
<protein>
    <recommendedName>
        <fullName evidence="1">Out at first protein BRICHOS-like domain-containing protein</fullName>
    </recommendedName>
</protein>
<dbReference type="Proteomes" id="UP000494040">
    <property type="component" value="Unassembled WGS sequence"/>
</dbReference>